<comment type="caution">
    <text evidence="7">The sequence shown here is derived from an EMBL/GenBank/DDBJ whole genome shotgun (WGS) entry which is preliminary data.</text>
</comment>
<name>A0A6L6HWE9_9RHOB</name>
<accession>A0A6L6HWE9</accession>
<evidence type="ECO:0000256" key="3">
    <source>
        <dbReference type="ARBA" id="ARBA00022729"/>
    </source>
</evidence>
<dbReference type="PRINTS" id="PR00337">
    <property type="entry name" value="LEUILEVALBP"/>
</dbReference>
<dbReference type="Gene3D" id="3.40.50.2300">
    <property type="match status" value="2"/>
</dbReference>
<reference evidence="7 8" key="1">
    <citation type="submission" date="2019-11" db="EMBL/GenBank/DDBJ databases">
        <authorList>
            <person name="Lang L."/>
        </authorList>
    </citation>
    <scope>NUCLEOTIDE SEQUENCE [LARGE SCALE GENOMIC DNA]</scope>
    <source>
        <strain evidence="7 8">YIM 132242</strain>
    </source>
</reference>
<keyword evidence="4" id="KW-0029">Amino-acid transport</keyword>
<dbReference type="EMBL" id="WMBT01000012">
    <property type="protein sequence ID" value="MTE01648.1"/>
    <property type="molecule type" value="Genomic_DNA"/>
</dbReference>
<evidence type="ECO:0000313" key="8">
    <source>
        <dbReference type="Proteomes" id="UP000481417"/>
    </source>
</evidence>
<gene>
    <name evidence="7" type="ORF">GIY56_15270</name>
</gene>
<comment type="similarity">
    <text evidence="1">Belongs to the leucine-binding protein family.</text>
</comment>
<organism evidence="7 8">
    <name type="scientific">Paracoccus lichenicola</name>
    <dbReference type="NCBI Taxonomy" id="2665644"/>
    <lineage>
        <taxon>Bacteria</taxon>
        <taxon>Pseudomonadati</taxon>
        <taxon>Pseudomonadota</taxon>
        <taxon>Alphaproteobacteria</taxon>
        <taxon>Rhodobacterales</taxon>
        <taxon>Paracoccaceae</taxon>
        <taxon>Paracoccus</taxon>
    </lineage>
</organism>
<proteinExistence type="inferred from homology"/>
<dbReference type="SUPFAM" id="SSF53822">
    <property type="entry name" value="Periplasmic binding protein-like I"/>
    <property type="match status" value="1"/>
</dbReference>
<dbReference type="InterPro" id="IPR028081">
    <property type="entry name" value="Leu-bd"/>
</dbReference>
<dbReference type="Pfam" id="PF13458">
    <property type="entry name" value="Peripla_BP_6"/>
    <property type="match status" value="1"/>
</dbReference>
<dbReference type="PANTHER" id="PTHR30483:SF6">
    <property type="entry name" value="PERIPLASMIC BINDING PROTEIN OF ABC TRANSPORTER FOR NATURAL AMINO ACIDS"/>
    <property type="match status" value="1"/>
</dbReference>
<feature type="signal peptide" evidence="5">
    <location>
        <begin position="1"/>
        <end position="23"/>
    </location>
</feature>
<protein>
    <submittedName>
        <fullName evidence="7">ABC transporter substrate-binding protein</fullName>
    </submittedName>
</protein>
<evidence type="ECO:0000256" key="1">
    <source>
        <dbReference type="ARBA" id="ARBA00010062"/>
    </source>
</evidence>
<dbReference type="GO" id="GO:0006865">
    <property type="term" value="P:amino acid transport"/>
    <property type="evidence" value="ECO:0007669"/>
    <property type="project" value="UniProtKB-KW"/>
</dbReference>
<dbReference type="PANTHER" id="PTHR30483">
    <property type="entry name" value="LEUCINE-SPECIFIC-BINDING PROTEIN"/>
    <property type="match status" value="1"/>
</dbReference>
<dbReference type="Proteomes" id="UP000481417">
    <property type="component" value="Unassembled WGS sequence"/>
</dbReference>
<keyword evidence="3 5" id="KW-0732">Signal</keyword>
<evidence type="ECO:0000259" key="6">
    <source>
        <dbReference type="Pfam" id="PF13458"/>
    </source>
</evidence>
<keyword evidence="2" id="KW-0813">Transport</keyword>
<dbReference type="AlphaFoldDB" id="A0A6L6HWE9"/>
<dbReference type="InterPro" id="IPR051010">
    <property type="entry name" value="BCAA_transport"/>
</dbReference>
<feature type="chain" id="PRO_5026883946" evidence="5">
    <location>
        <begin position="24"/>
        <end position="395"/>
    </location>
</feature>
<evidence type="ECO:0000256" key="5">
    <source>
        <dbReference type="SAM" id="SignalP"/>
    </source>
</evidence>
<dbReference type="InterPro" id="IPR028082">
    <property type="entry name" value="Peripla_BP_I"/>
</dbReference>
<feature type="domain" description="Leucine-binding protein" evidence="6">
    <location>
        <begin position="33"/>
        <end position="354"/>
    </location>
</feature>
<sequence length="395" mass="41271">MPKMKRSAAGLAAILAMTAGVAAAEPLDLVVCAVDDRSGSAADTGIESLNALHMVLDPVNAAGGINGQDIRIVEYDSKTDPQLAANFGTRCAEDDNALLIIGGSPSAVANSLVTVANQNKIPLWILAAASPELTDDAQYQFRFGPKVTQDSIAVADALAAQGIKKVGIINNSVPFGISGAASAIEALEPKGIEITTQQTYDVAATDVSPQIINLMQSEPEVVLVYPYPADGARVIRTIRQMGMTQPVIMPRVGAMKAFRELAADAGNGVMIPSSVDPSREDVEKFFDEYAEKFGELALSPSPAQGHDAGMLLTQVLKDAAVQEKIQAGDLQGARDAIVEATGRLGNFNGLQGQKDVAYNFAAGHHGPPDTGFFVFIEVAGNGKELVGADISKLAK</sequence>
<evidence type="ECO:0000256" key="2">
    <source>
        <dbReference type="ARBA" id="ARBA00022448"/>
    </source>
</evidence>
<evidence type="ECO:0000256" key="4">
    <source>
        <dbReference type="ARBA" id="ARBA00022970"/>
    </source>
</evidence>
<evidence type="ECO:0000313" key="7">
    <source>
        <dbReference type="EMBL" id="MTE01648.1"/>
    </source>
</evidence>
<dbReference type="InterPro" id="IPR000709">
    <property type="entry name" value="Leu_Ile_Val-bd"/>
</dbReference>
<keyword evidence="8" id="KW-1185">Reference proteome</keyword>